<evidence type="ECO:0000256" key="1">
    <source>
        <dbReference type="ARBA" id="ARBA00005564"/>
    </source>
</evidence>
<dbReference type="OMA" id="CHIAYSK"/>
<keyword evidence="3" id="KW-1185">Reference proteome</keyword>
<dbReference type="eggNOG" id="ENOG502S51V">
    <property type="taxonomic scope" value="Eukaryota"/>
</dbReference>
<gene>
    <name evidence="2" type="ORF">TTHERM_00290830</name>
</gene>
<dbReference type="InterPro" id="IPR015943">
    <property type="entry name" value="WD40/YVTN_repeat-like_dom_sf"/>
</dbReference>
<dbReference type="PANTHER" id="PTHR30344">
    <property type="entry name" value="6-PHOSPHOGLUCONOLACTONASE-RELATED"/>
    <property type="match status" value="1"/>
</dbReference>
<dbReference type="STRING" id="312017.I7M245"/>
<accession>I7M245</accession>
<dbReference type="KEGG" id="tet:TTHERM_00290830"/>
<dbReference type="Pfam" id="PF10282">
    <property type="entry name" value="Lactonase"/>
    <property type="match status" value="1"/>
</dbReference>
<evidence type="ECO:0000313" key="3">
    <source>
        <dbReference type="Proteomes" id="UP000009168"/>
    </source>
</evidence>
<dbReference type="PANTHER" id="PTHR30344:SF1">
    <property type="entry name" value="6-PHOSPHOGLUCONOLACTONASE"/>
    <property type="match status" value="1"/>
</dbReference>
<dbReference type="Proteomes" id="UP000009168">
    <property type="component" value="Unassembled WGS sequence"/>
</dbReference>
<reference evidence="3" key="1">
    <citation type="journal article" date="2006" name="PLoS Biol.">
        <title>Macronuclear genome sequence of the ciliate Tetrahymena thermophila, a model eukaryote.</title>
        <authorList>
            <person name="Eisen J.A."/>
            <person name="Coyne R.S."/>
            <person name="Wu M."/>
            <person name="Wu D."/>
            <person name="Thiagarajan M."/>
            <person name="Wortman J.R."/>
            <person name="Badger J.H."/>
            <person name="Ren Q."/>
            <person name="Amedeo P."/>
            <person name="Jones K.M."/>
            <person name="Tallon L.J."/>
            <person name="Delcher A.L."/>
            <person name="Salzberg S.L."/>
            <person name="Silva J.C."/>
            <person name="Haas B.J."/>
            <person name="Majoros W.H."/>
            <person name="Farzad M."/>
            <person name="Carlton J.M."/>
            <person name="Smith R.K. Jr."/>
            <person name="Garg J."/>
            <person name="Pearlman R.E."/>
            <person name="Karrer K.M."/>
            <person name="Sun L."/>
            <person name="Manning G."/>
            <person name="Elde N.C."/>
            <person name="Turkewitz A.P."/>
            <person name="Asai D.J."/>
            <person name="Wilkes D.E."/>
            <person name="Wang Y."/>
            <person name="Cai H."/>
            <person name="Collins K."/>
            <person name="Stewart B.A."/>
            <person name="Lee S.R."/>
            <person name="Wilamowska K."/>
            <person name="Weinberg Z."/>
            <person name="Ruzzo W.L."/>
            <person name="Wloga D."/>
            <person name="Gaertig J."/>
            <person name="Frankel J."/>
            <person name="Tsao C.-C."/>
            <person name="Gorovsky M.A."/>
            <person name="Keeling P.J."/>
            <person name="Waller R.F."/>
            <person name="Patron N.J."/>
            <person name="Cherry J.M."/>
            <person name="Stover N.A."/>
            <person name="Krieger C.J."/>
            <person name="del Toro C."/>
            <person name="Ryder H.F."/>
            <person name="Williamson S.C."/>
            <person name="Barbeau R.A."/>
            <person name="Hamilton E.P."/>
            <person name="Orias E."/>
        </authorList>
    </citation>
    <scope>NUCLEOTIDE SEQUENCE [LARGE SCALE GENOMIC DNA]</scope>
    <source>
        <strain evidence="3">SB210</strain>
    </source>
</reference>
<dbReference type="InterPro" id="IPR050282">
    <property type="entry name" value="Cycloisomerase_2"/>
</dbReference>
<dbReference type="SUPFAM" id="SSF51004">
    <property type="entry name" value="C-terminal (heme d1) domain of cytochrome cd1-nitrite reductase"/>
    <property type="match status" value="1"/>
</dbReference>
<protein>
    <submittedName>
        <fullName evidence="2">Lactonase, 7-bladed beta-propeller</fullName>
    </submittedName>
</protein>
<dbReference type="GeneID" id="7839582"/>
<dbReference type="OrthoDB" id="9972196at2759"/>
<dbReference type="InParanoid" id="I7M245"/>
<dbReference type="HOGENOM" id="CLU_038716_5_1_1"/>
<dbReference type="InterPro" id="IPR019405">
    <property type="entry name" value="Lactonase_7-beta_prop"/>
</dbReference>
<evidence type="ECO:0000313" key="2">
    <source>
        <dbReference type="EMBL" id="EAR98455.1"/>
    </source>
</evidence>
<sequence length="351" mass="40278">MEQAKVIDFLVGTYTDKIFRVAFDTSKSTLSIVDTIQVKNGSFLFYIEEDKILLSVSETQENPLIVVVDLDSSSTTYKQVVQELPTHGADPCHIAYSKKNNLVLVSNYSGSSLSYYTYKEKRLALVETILYKDSPTGEKGNKDRQEAPHPHSVVLDKSERYAFLQDLGCDVIRIYELNAEGKPIELKKSFQVAYGSGPRHIYNKEDRLYLISELTHVVYVYDFDSNNVDLKLVTEFSLFHSNNKQEIATSYSAEIRVDEQDQIYVSCREVDRIFILNQNDNKSSTHEFSDKFNFPSISTLGRWPRNFKLTEKHLLVANQKSSNLFVFDKQTNKEIAKIDVEIPVYIELLNV</sequence>
<organism evidence="2 3">
    <name type="scientific">Tetrahymena thermophila (strain SB210)</name>
    <dbReference type="NCBI Taxonomy" id="312017"/>
    <lineage>
        <taxon>Eukaryota</taxon>
        <taxon>Sar</taxon>
        <taxon>Alveolata</taxon>
        <taxon>Ciliophora</taxon>
        <taxon>Intramacronucleata</taxon>
        <taxon>Oligohymenophorea</taxon>
        <taxon>Hymenostomatida</taxon>
        <taxon>Tetrahymenina</taxon>
        <taxon>Tetrahymenidae</taxon>
        <taxon>Tetrahymena</taxon>
    </lineage>
</organism>
<dbReference type="EMBL" id="GG662651">
    <property type="protein sequence ID" value="EAR98455.1"/>
    <property type="molecule type" value="Genomic_DNA"/>
</dbReference>
<dbReference type="AlphaFoldDB" id="I7M245"/>
<name>I7M245_TETTS</name>
<dbReference type="InterPro" id="IPR011048">
    <property type="entry name" value="Haem_d1_sf"/>
</dbReference>
<dbReference type="Gene3D" id="2.130.10.10">
    <property type="entry name" value="YVTN repeat-like/Quinoprotein amine dehydrogenase"/>
    <property type="match status" value="1"/>
</dbReference>
<dbReference type="GO" id="GO:0017057">
    <property type="term" value="F:6-phosphogluconolactonase activity"/>
    <property type="evidence" value="ECO:0007669"/>
    <property type="project" value="TreeGrafter"/>
</dbReference>
<comment type="similarity">
    <text evidence="1">Belongs to the cycloisomerase 2 family.</text>
</comment>
<dbReference type="RefSeq" id="XP_001018700.1">
    <property type="nucleotide sequence ID" value="XM_001018700.1"/>
</dbReference>
<proteinExistence type="inferred from homology"/>